<evidence type="ECO:0000259" key="2">
    <source>
        <dbReference type="PROSITE" id="PS50110"/>
    </source>
</evidence>
<evidence type="ECO:0000256" key="1">
    <source>
        <dbReference type="PROSITE-ProRule" id="PRU00169"/>
    </source>
</evidence>
<dbReference type="Proteomes" id="UP000605201">
    <property type="component" value="Unassembled WGS sequence"/>
</dbReference>
<name>A0A8J6TPI7_9BACT</name>
<dbReference type="AlphaFoldDB" id="A0A8J6TPI7"/>
<proteinExistence type="predicted"/>
<dbReference type="SUPFAM" id="SSF52172">
    <property type="entry name" value="CheY-like"/>
    <property type="match status" value="1"/>
</dbReference>
<dbReference type="InterPro" id="IPR052020">
    <property type="entry name" value="Cyclic_di-GMP/3'3'-cGAMP_PDE"/>
</dbReference>
<reference evidence="4 5" key="1">
    <citation type="submission" date="2020-08" db="EMBL/GenBank/DDBJ databases">
        <title>Bridging the membrane lipid divide: bacteria of the FCB group superphylum have the potential to synthesize archaeal ether lipids.</title>
        <authorList>
            <person name="Villanueva L."/>
            <person name="Von Meijenfeldt F.A.B."/>
            <person name="Westbye A.B."/>
            <person name="Yadav S."/>
            <person name="Hopmans E.C."/>
            <person name="Dutilh B.E."/>
            <person name="Sinninghe Damste J.S."/>
        </authorList>
    </citation>
    <scope>NUCLEOTIDE SEQUENCE [LARGE SCALE GENOMIC DNA]</scope>
    <source>
        <strain evidence="4">NIOZ-UU17</strain>
    </source>
</reference>
<dbReference type="InterPro" id="IPR001789">
    <property type="entry name" value="Sig_transdc_resp-reg_receiver"/>
</dbReference>
<dbReference type="PROSITE" id="PS51832">
    <property type="entry name" value="HD_GYP"/>
    <property type="match status" value="1"/>
</dbReference>
<sequence length="355" mass="39968">MTAMMNRALLIVDDEPDVTSSLNRQLKRDGYSIYSANSGGTGLQLLKENDIGVVVSDLMMPEMDGITFLELVKQHKPDVVRMLLTAHGSLDNAMAAVNRLQIFGYLTKPWSAEELKGTIARAFQQYNLSAENKRLQQLTKAQNQRLSFINENLEDSVRKRTFQLEEAIREGVVMLAMAAEAKDDDTGEHIHRIRRLTYEICTGLGISSEESEQISFFSIMHDVGKIHIPDSILQKPGSLSAQEWKVMQTHCLAGEKILGNKLFYQTAREIARSHHERWDGNGYPDGLKGELIPLAARVVTVADVFDALTHERPYKPAWSVEAALVEMKTLAGKVFDPKILSLFLHIQAKKQRHKK</sequence>
<accession>A0A8J6TPI7</accession>
<evidence type="ECO:0000313" key="4">
    <source>
        <dbReference type="EMBL" id="MBC8430597.1"/>
    </source>
</evidence>
<dbReference type="SMART" id="SM00448">
    <property type="entry name" value="REC"/>
    <property type="match status" value="1"/>
</dbReference>
<gene>
    <name evidence="4" type="ORF">H8D96_01630</name>
</gene>
<dbReference type="InterPro" id="IPR003607">
    <property type="entry name" value="HD/PDEase_dom"/>
</dbReference>
<dbReference type="GO" id="GO:0000160">
    <property type="term" value="P:phosphorelay signal transduction system"/>
    <property type="evidence" value="ECO:0007669"/>
    <property type="project" value="InterPro"/>
</dbReference>
<dbReference type="SUPFAM" id="SSF109604">
    <property type="entry name" value="HD-domain/PDEase-like"/>
    <property type="match status" value="1"/>
</dbReference>
<dbReference type="PANTHER" id="PTHR45228">
    <property type="entry name" value="CYCLIC DI-GMP PHOSPHODIESTERASE TM_0186-RELATED"/>
    <property type="match status" value="1"/>
</dbReference>
<feature type="domain" description="Response regulatory" evidence="2">
    <location>
        <begin position="8"/>
        <end position="123"/>
    </location>
</feature>
<dbReference type="EMBL" id="JACNIG010000060">
    <property type="protein sequence ID" value="MBC8430597.1"/>
    <property type="molecule type" value="Genomic_DNA"/>
</dbReference>
<dbReference type="Gene3D" id="3.40.50.2300">
    <property type="match status" value="1"/>
</dbReference>
<dbReference type="Gene3D" id="1.10.3210.10">
    <property type="entry name" value="Hypothetical protein af1432"/>
    <property type="match status" value="1"/>
</dbReference>
<dbReference type="Pfam" id="PF00072">
    <property type="entry name" value="Response_reg"/>
    <property type="match status" value="1"/>
</dbReference>
<dbReference type="Pfam" id="PF13487">
    <property type="entry name" value="HD_5"/>
    <property type="match status" value="1"/>
</dbReference>
<dbReference type="PROSITE" id="PS50110">
    <property type="entry name" value="RESPONSE_REGULATORY"/>
    <property type="match status" value="1"/>
</dbReference>
<comment type="caution">
    <text evidence="4">The sequence shown here is derived from an EMBL/GenBank/DDBJ whole genome shotgun (WGS) entry which is preliminary data.</text>
</comment>
<protein>
    <submittedName>
        <fullName evidence="4">Response regulator</fullName>
    </submittedName>
</protein>
<dbReference type="CDD" id="cd00077">
    <property type="entry name" value="HDc"/>
    <property type="match status" value="1"/>
</dbReference>
<evidence type="ECO:0000313" key="5">
    <source>
        <dbReference type="Proteomes" id="UP000605201"/>
    </source>
</evidence>
<evidence type="ECO:0000259" key="3">
    <source>
        <dbReference type="PROSITE" id="PS51832"/>
    </source>
</evidence>
<dbReference type="InterPro" id="IPR037522">
    <property type="entry name" value="HD_GYP_dom"/>
</dbReference>
<organism evidence="4 5">
    <name type="scientific">Candidatus Desulfatibia vada</name>
    <dbReference type="NCBI Taxonomy" id="2841696"/>
    <lineage>
        <taxon>Bacteria</taxon>
        <taxon>Pseudomonadati</taxon>
        <taxon>Thermodesulfobacteriota</taxon>
        <taxon>Desulfobacteria</taxon>
        <taxon>Desulfobacterales</taxon>
        <taxon>Desulfobacterales incertae sedis</taxon>
        <taxon>Candidatus Desulfatibia</taxon>
    </lineage>
</organism>
<dbReference type="SMART" id="SM00471">
    <property type="entry name" value="HDc"/>
    <property type="match status" value="1"/>
</dbReference>
<keyword evidence="1" id="KW-0597">Phosphoprotein</keyword>
<feature type="modified residue" description="4-aspartylphosphate" evidence="1">
    <location>
        <position position="57"/>
    </location>
</feature>
<dbReference type="InterPro" id="IPR011006">
    <property type="entry name" value="CheY-like_superfamily"/>
</dbReference>
<dbReference type="CDD" id="cd17569">
    <property type="entry name" value="REC_HupR-like"/>
    <property type="match status" value="1"/>
</dbReference>
<feature type="domain" description="HD-GYP" evidence="3">
    <location>
        <begin position="164"/>
        <end position="355"/>
    </location>
</feature>